<dbReference type="PANTHER" id="PTHR30627">
    <property type="entry name" value="PEPTIDOGLYCAN D,D-TRANSPEPTIDASE"/>
    <property type="match status" value="1"/>
</dbReference>
<dbReference type="SUPFAM" id="SSF56601">
    <property type="entry name" value="beta-lactamase/transpeptidase-like"/>
    <property type="match status" value="1"/>
</dbReference>
<feature type="domain" description="Penicillin-binding protein transpeptidase" evidence="8">
    <location>
        <begin position="25"/>
        <end position="247"/>
    </location>
</feature>
<dbReference type="InterPro" id="IPR001460">
    <property type="entry name" value="PCN-bd_Tpept"/>
</dbReference>
<evidence type="ECO:0000313" key="9">
    <source>
        <dbReference type="EMBL" id="AKZ65337.1"/>
    </source>
</evidence>
<keyword evidence="5 7" id="KW-0378">Hydrolase</keyword>
<evidence type="ECO:0000256" key="3">
    <source>
        <dbReference type="ARBA" id="ARBA00012865"/>
    </source>
</evidence>
<evidence type="ECO:0000256" key="7">
    <source>
        <dbReference type="RuleBase" id="RU361140"/>
    </source>
</evidence>
<evidence type="ECO:0000256" key="4">
    <source>
        <dbReference type="ARBA" id="ARBA00022729"/>
    </source>
</evidence>
<dbReference type="EMBL" id="CP011409">
    <property type="protein sequence ID" value="AKZ65337.1"/>
    <property type="molecule type" value="Genomic_DNA"/>
</dbReference>
<name>A0ABN4I306_9BURK</name>
<protein>
    <recommendedName>
        <fullName evidence="3 7">Beta-lactamase</fullName>
        <ecNumber evidence="3 7">3.5.2.6</ecNumber>
    </recommendedName>
</protein>
<dbReference type="Proteomes" id="UP000063429">
    <property type="component" value="Chromosome"/>
</dbReference>
<proteinExistence type="inferred from homology"/>
<evidence type="ECO:0000259" key="8">
    <source>
        <dbReference type="Pfam" id="PF00905"/>
    </source>
</evidence>
<dbReference type="PANTHER" id="PTHR30627:SF6">
    <property type="entry name" value="BETA-LACTAMASE YBXI-RELATED"/>
    <property type="match status" value="1"/>
</dbReference>
<dbReference type="Pfam" id="PF00905">
    <property type="entry name" value="Transpeptidase"/>
    <property type="match status" value="1"/>
</dbReference>
<dbReference type="InterPro" id="IPR012338">
    <property type="entry name" value="Beta-lactam/transpept-like"/>
</dbReference>
<evidence type="ECO:0000256" key="5">
    <source>
        <dbReference type="ARBA" id="ARBA00022801"/>
    </source>
</evidence>
<dbReference type="EC" id="3.5.2.6" evidence="3 7"/>
<dbReference type="Gene3D" id="3.40.710.10">
    <property type="entry name" value="DD-peptidase/beta-lactamase superfamily"/>
    <property type="match status" value="1"/>
</dbReference>
<keyword evidence="4" id="KW-0732">Signal</keyword>
<gene>
    <name evidence="9" type="ORF">F506_12400</name>
</gene>
<dbReference type="InterPro" id="IPR050515">
    <property type="entry name" value="Beta-lactam/transpept"/>
</dbReference>
<comment type="catalytic activity">
    <reaction evidence="1 7">
        <text>a beta-lactam + H2O = a substituted beta-amino acid</text>
        <dbReference type="Rhea" id="RHEA:20401"/>
        <dbReference type="ChEBI" id="CHEBI:15377"/>
        <dbReference type="ChEBI" id="CHEBI:35627"/>
        <dbReference type="ChEBI" id="CHEBI:140347"/>
        <dbReference type="EC" id="3.5.2.6"/>
    </reaction>
</comment>
<reference evidence="10" key="1">
    <citation type="journal article" date="2015" name="Genome Announc.">
        <title>Complete Genome Sequence of Herbaspirillum hiltneri N3 (DSM 17495), Isolated from Surface-Sterilized Wheat Roots.</title>
        <authorList>
            <person name="Guizelini D."/>
            <person name="Saizaki P.M."/>
            <person name="Coimbra N.A."/>
            <person name="Weiss V.A."/>
            <person name="Faoro H."/>
            <person name="Sfeir M.Z."/>
            <person name="Baura V.A."/>
            <person name="Monteiro R.A."/>
            <person name="Chubatsu L.S."/>
            <person name="Souza E.M."/>
            <person name="Cruz L.M."/>
            <person name="Pedrosa F.O."/>
            <person name="Raittz R.T."/>
            <person name="Marchaukoski J.N."/>
            <person name="Steffens M.B."/>
        </authorList>
    </citation>
    <scope>NUCLEOTIDE SEQUENCE [LARGE SCALE GENOMIC DNA]</scope>
    <source>
        <strain evidence="10">N3</strain>
    </source>
</reference>
<keyword evidence="6 7" id="KW-0046">Antibiotic resistance</keyword>
<accession>A0ABN4I306</accession>
<keyword evidence="10" id="KW-1185">Reference proteome</keyword>
<dbReference type="InterPro" id="IPR002137">
    <property type="entry name" value="Beta-lactam_class-D_AS"/>
</dbReference>
<evidence type="ECO:0000313" key="10">
    <source>
        <dbReference type="Proteomes" id="UP000063429"/>
    </source>
</evidence>
<evidence type="ECO:0000256" key="2">
    <source>
        <dbReference type="ARBA" id="ARBA00007898"/>
    </source>
</evidence>
<dbReference type="PROSITE" id="PS00337">
    <property type="entry name" value="BETA_LACTAMASE_D"/>
    <property type="match status" value="1"/>
</dbReference>
<dbReference type="NCBIfam" id="NF000270">
    <property type="entry name" value="bla_class_D_alt"/>
    <property type="match status" value="1"/>
</dbReference>
<comment type="similarity">
    <text evidence="2 7">Belongs to the class-D beta-lactamase family.</text>
</comment>
<evidence type="ECO:0000256" key="6">
    <source>
        <dbReference type="ARBA" id="ARBA00023251"/>
    </source>
</evidence>
<organism evidence="9 10">
    <name type="scientific">Herbaspirillum hiltneri N3</name>
    <dbReference type="NCBI Taxonomy" id="1262470"/>
    <lineage>
        <taxon>Bacteria</taxon>
        <taxon>Pseudomonadati</taxon>
        <taxon>Pseudomonadota</taxon>
        <taxon>Betaproteobacteria</taxon>
        <taxon>Burkholderiales</taxon>
        <taxon>Oxalobacteraceae</taxon>
        <taxon>Herbaspirillum</taxon>
    </lineage>
</organism>
<sequence length="265" mass="29360">MYLIAALFAIGASLFVSETEARTLCTLIVDPASGKALVREGDCATRVTPASTFKIPIALMGYDAGFLKDEHAPAIPFREGYTYWGNPAWRDTIDPAAWIKYSVVWYSQQVTHALGAAKFKAYVDKFSYGNRDVHGDKDKNNALDRAWISSSIRISPDEQAQFLSKLVNRSLPVSVHAMEMTSRITLMPPLADGWELHGKTGAAMPRTPDGGYDKAHFYGWFIGWVTKDAKTRVIVRLAQEEKEEKISAGVRARDAFLAELPGLLD</sequence>
<evidence type="ECO:0000256" key="1">
    <source>
        <dbReference type="ARBA" id="ARBA00001526"/>
    </source>
</evidence>